<feature type="compositionally biased region" description="Low complexity" evidence="2">
    <location>
        <begin position="35"/>
        <end position="46"/>
    </location>
</feature>
<evidence type="ECO:0000256" key="1">
    <source>
        <dbReference type="SAM" id="Coils"/>
    </source>
</evidence>
<organism evidence="3">
    <name type="scientific">Florenciella sp. virus SA2</name>
    <dbReference type="NCBI Taxonomy" id="3240092"/>
    <lineage>
        <taxon>Viruses</taxon>
    </lineage>
</organism>
<evidence type="ECO:0000256" key="2">
    <source>
        <dbReference type="SAM" id="MobiDB-lite"/>
    </source>
</evidence>
<feature type="coiled-coil region" evidence="1">
    <location>
        <begin position="226"/>
        <end position="253"/>
    </location>
</feature>
<protein>
    <submittedName>
        <fullName evidence="3">Uncharacterized protein</fullName>
    </submittedName>
</protein>
<dbReference type="EMBL" id="PP542043">
    <property type="protein sequence ID" value="XDO02026.1"/>
    <property type="molecule type" value="Genomic_DNA"/>
</dbReference>
<feature type="region of interest" description="Disordered" evidence="2">
    <location>
        <begin position="1"/>
        <end position="47"/>
    </location>
</feature>
<name>A0AB39JEC0_9VIRU</name>
<proteinExistence type="predicted"/>
<evidence type="ECO:0000313" key="3">
    <source>
        <dbReference type="EMBL" id="XDO02026.1"/>
    </source>
</evidence>
<feature type="compositionally biased region" description="Basic residues" evidence="2">
    <location>
        <begin position="1"/>
        <end position="33"/>
    </location>
</feature>
<keyword evidence="1" id="KW-0175">Coiled coil</keyword>
<gene>
    <name evidence="3" type="ORF">FloV-SA2_00207</name>
</gene>
<reference evidence="3" key="1">
    <citation type="submission" date="2024-03" db="EMBL/GenBank/DDBJ databases">
        <title>Eukaryotic viruses encode the ribosomal protein eL40.</title>
        <authorList>
            <person name="Thomy J."/>
            <person name="Schvarcz C.R."/>
            <person name="McBeain K.A."/>
            <person name="Edwards K.F."/>
            <person name="Steward G.F."/>
        </authorList>
    </citation>
    <scope>NUCLEOTIDE SEQUENCE</scope>
    <source>
        <strain evidence="3">FloV-SA2</strain>
    </source>
</reference>
<accession>A0AB39JEC0</accession>
<sequence length="425" mass="49762">MTKVSKNIKRKSKKKSKINSKKKSKINSKKKTMKGGPASASRSPSSIAKEMKDLIILNPKNIIKKYDQPESLEGELMGTEDEKIAEGSLYAEEEDRGLQRPLTVSKNTESPELILGVFIAGYSGEEQKYLNNIEHWKTVFDRVLLFTDTRLDETENVWLKNGAIDLAEEKIPILDWYITTARPFLNDVRYITFYSDLCRWYIIKILNKMFPSDINGYTQASYVYVEEKEEEEKDEEEDAYAELKQQLKSEKLKLQLKIESINKFVIYGNDRNFMLDGKIKLRKSGRNFINRLCLSFDMSYEYLFKRGHFKHFNIFPVDRMIKASIENPDLDSEQVLKMWKEDLRTSYAEFGVTASENFKKMLKSDYISIQNQELQNFIEEIPYLFAGISFVRNIQNKIKIINPNQKFAPFFTRMEKGTKHWSKSI</sequence>